<keyword evidence="2" id="KW-0808">Transferase</keyword>
<keyword evidence="2" id="KW-0695">RNA-directed DNA polymerase</keyword>
<dbReference type="InterPro" id="IPR036526">
    <property type="entry name" value="C-N_Hydrolase_sf"/>
</dbReference>
<organism evidence="2 3">
    <name type="scientific">Sphingobacterium mizutaii</name>
    <dbReference type="NCBI Taxonomy" id="1010"/>
    <lineage>
        <taxon>Bacteria</taxon>
        <taxon>Pseudomonadati</taxon>
        <taxon>Bacteroidota</taxon>
        <taxon>Sphingobacteriia</taxon>
        <taxon>Sphingobacteriales</taxon>
        <taxon>Sphingobacteriaceae</taxon>
        <taxon>Sphingobacterium</taxon>
    </lineage>
</organism>
<dbReference type="EMBL" id="LT906468">
    <property type="protein sequence ID" value="SNV48864.1"/>
    <property type="molecule type" value="Genomic_DNA"/>
</dbReference>
<keyword evidence="2" id="KW-0548">Nucleotidyltransferase</keyword>
<protein>
    <submittedName>
        <fullName evidence="2">Reverse transcriptase (RNA-dependent DNA polymerase)</fullName>
    </submittedName>
</protein>
<dbReference type="AlphaFoldDB" id="A0AAJ4XBM7"/>
<name>A0AAJ4XBM7_9SPHI</name>
<dbReference type="KEGG" id="smiz:4412673_01633"/>
<proteinExistence type="predicted"/>
<dbReference type="CDD" id="cd01646">
    <property type="entry name" value="RT_Bac_retron_I"/>
    <property type="match status" value="1"/>
</dbReference>
<reference evidence="2 3" key="1">
    <citation type="submission" date="2017-06" db="EMBL/GenBank/DDBJ databases">
        <authorList>
            <consortium name="Pathogen Informatics"/>
        </authorList>
    </citation>
    <scope>NUCLEOTIDE SEQUENCE [LARGE SCALE GENOMIC DNA]</scope>
    <source>
        <strain evidence="2 3">NCTC12149</strain>
    </source>
</reference>
<feature type="region of interest" description="Disordered" evidence="1">
    <location>
        <begin position="955"/>
        <end position="978"/>
    </location>
</feature>
<accession>A0AAJ4XBM7</accession>
<evidence type="ECO:0000313" key="3">
    <source>
        <dbReference type="Proteomes" id="UP000215355"/>
    </source>
</evidence>
<sequence length="978" mass="115203">MNKVSITKEELLFTYRKVKRELFYEKDYIKLDKILLFEENIESNINNLLSVLNGNKNETQRFFNNHENIGFSEFILKDIDFSKKASVDVKKSIKNLDRNLFEIKNIGFRFIGDLSIYFQIIGGLWLNRIGYKLDLDFPDNVYGCRLKKYDDSINIPYYKQNHTLYKPYFNDYKKWQNDLFNIIKEDKNVLVITSDLKKYYHSIEISELRFKVDKLIKKHSFNKTDLFINELLFQMIEHFNDLNNKNYQDFFDSNINNLDNKNFGLPLTLNASRVLANIYLLDFDQDIIDNLKPLYYGRYVDDLIIAVEYSGYTNDQLCLKDILKPLKSFVIYDNNSIFHEGFDTYLKFNPEKENIFVFNGIEDKIEVNQLKKAINKNSSEWKLLPDNSDYEEIENLDLFHDLNKSCEEVNGLRKSTGLILKRNKFIKEIVSFETFICSYNSQVWRKRLFNFLNIIESYIFDFKNFVDLNKYLPRLFGILIHSNNEDLIKKYFETLESVMGYIKVSKNINSTYFEKSKVFLYHKIAENILTNSSLHKIQSNYAQNWVSKVLKGNSSKEDMLKNVIRLFNTDLHKIAYKDSFYKFPEFVKYLNNNINLSTVSDNLANTFFNKSIIEFIKINVKTNYQENSSGITDSTGFYFFTRRPSLLELTVTFKNKILDKDGFKDLAEKYYHKYSLSEEKEYDDVKNFSFVDFSDTKNKAKTRVCNTHFFTDDISFDAKVRILNDEPDVTRFDRLIKIVNDVIKESKSIDYLVFHELSLPRNMYVHIAKKLSFVGVNLIAGLEYKISGLTVDNQLVYILNSDDNRSGSIALYQSKLFGAIHESKEIYNKNGLSIVPKFEKKLVVKHNGFIFSGLICNDLLDINNRSVLRGNIDLLFVVAWNPDLETYQHLINSACLDLHCFVSICNNKQYGDTRIRAPYKDSWRRDLQKIHGGTLDSFIISEINFKELRDYQTNQISPDRPFKPFPTGFQVSNERKLK</sequence>
<evidence type="ECO:0000313" key="2">
    <source>
        <dbReference type="EMBL" id="SNV48864.1"/>
    </source>
</evidence>
<dbReference type="Proteomes" id="UP000215355">
    <property type="component" value="Chromosome 1"/>
</dbReference>
<dbReference type="SUPFAM" id="SSF56317">
    <property type="entry name" value="Carbon-nitrogen hydrolase"/>
    <property type="match status" value="1"/>
</dbReference>
<dbReference type="RefSeq" id="WP_093095636.1">
    <property type="nucleotide sequence ID" value="NZ_FNGK01000001.1"/>
</dbReference>
<gene>
    <name evidence="2" type="ORF">SAMEA4412673_01633</name>
</gene>
<dbReference type="GO" id="GO:0003964">
    <property type="term" value="F:RNA-directed DNA polymerase activity"/>
    <property type="evidence" value="ECO:0007669"/>
    <property type="project" value="UniProtKB-KW"/>
</dbReference>
<evidence type="ECO:0000256" key="1">
    <source>
        <dbReference type="SAM" id="MobiDB-lite"/>
    </source>
</evidence>